<feature type="compositionally biased region" description="Basic and acidic residues" evidence="1">
    <location>
        <begin position="1"/>
        <end position="11"/>
    </location>
</feature>
<dbReference type="Proteomes" id="UP001152622">
    <property type="component" value="Chromosome 4"/>
</dbReference>
<protein>
    <submittedName>
        <fullName evidence="2">Uncharacterized protein</fullName>
    </submittedName>
</protein>
<feature type="region of interest" description="Disordered" evidence="1">
    <location>
        <begin position="145"/>
        <end position="166"/>
    </location>
</feature>
<accession>A0A9Q1FRL8</accession>
<name>A0A9Q1FRL8_SYNKA</name>
<feature type="region of interest" description="Disordered" evidence="1">
    <location>
        <begin position="1"/>
        <end position="61"/>
    </location>
</feature>
<proteinExistence type="predicted"/>
<evidence type="ECO:0000256" key="1">
    <source>
        <dbReference type="SAM" id="MobiDB-lite"/>
    </source>
</evidence>
<feature type="compositionally biased region" description="Polar residues" evidence="1">
    <location>
        <begin position="145"/>
        <end position="160"/>
    </location>
</feature>
<comment type="caution">
    <text evidence="2">The sequence shown here is derived from an EMBL/GenBank/DDBJ whole genome shotgun (WGS) entry which is preliminary data.</text>
</comment>
<feature type="compositionally biased region" description="Basic and acidic residues" evidence="1">
    <location>
        <begin position="31"/>
        <end position="54"/>
    </location>
</feature>
<dbReference type="AlphaFoldDB" id="A0A9Q1FRL8"/>
<dbReference type="EMBL" id="JAINUF010000004">
    <property type="protein sequence ID" value="KAJ8364530.1"/>
    <property type="molecule type" value="Genomic_DNA"/>
</dbReference>
<evidence type="ECO:0000313" key="2">
    <source>
        <dbReference type="EMBL" id="KAJ8364530.1"/>
    </source>
</evidence>
<keyword evidence="3" id="KW-1185">Reference proteome</keyword>
<reference evidence="2" key="1">
    <citation type="journal article" date="2023" name="Science">
        <title>Genome structures resolve the early diversification of teleost fishes.</title>
        <authorList>
            <person name="Parey E."/>
            <person name="Louis A."/>
            <person name="Montfort J."/>
            <person name="Bouchez O."/>
            <person name="Roques C."/>
            <person name="Iampietro C."/>
            <person name="Lluch J."/>
            <person name="Castinel A."/>
            <person name="Donnadieu C."/>
            <person name="Desvignes T."/>
            <person name="Floi Bucao C."/>
            <person name="Jouanno E."/>
            <person name="Wen M."/>
            <person name="Mejri S."/>
            <person name="Dirks R."/>
            <person name="Jansen H."/>
            <person name="Henkel C."/>
            <person name="Chen W.J."/>
            <person name="Zahm M."/>
            <person name="Cabau C."/>
            <person name="Klopp C."/>
            <person name="Thompson A.W."/>
            <person name="Robinson-Rechavi M."/>
            <person name="Braasch I."/>
            <person name="Lecointre G."/>
            <person name="Bobe J."/>
            <person name="Postlethwait J.H."/>
            <person name="Berthelot C."/>
            <person name="Roest Crollius H."/>
            <person name="Guiguen Y."/>
        </authorList>
    </citation>
    <scope>NUCLEOTIDE SEQUENCE</scope>
    <source>
        <tissue evidence="2">Blood</tissue>
    </source>
</reference>
<gene>
    <name evidence="2" type="ORF">SKAU_G00133610</name>
</gene>
<sequence>MTVSDRVKDKVLAAAHPTETEQSNCLLHLQLTEHGDGERDMGTVQPDKEGRGEESENETVPFQTCKKAKMTPLEDDDLKRNLIQSTLSIQEKTYKELEMYRDMPPIMTSEDPALWWWNSGWGQKTEVCRDQRNFLTALHAGGLGASQSVSAPPSCKTSPAQHLPVA</sequence>
<organism evidence="2 3">
    <name type="scientific">Synaphobranchus kaupii</name>
    <name type="common">Kaup's arrowtooth eel</name>
    <dbReference type="NCBI Taxonomy" id="118154"/>
    <lineage>
        <taxon>Eukaryota</taxon>
        <taxon>Metazoa</taxon>
        <taxon>Chordata</taxon>
        <taxon>Craniata</taxon>
        <taxon>Vertebrata</taxon>
        <taxon>Euteleostomi</taxon>
        <taxon>Actinopterygii</taxon>
        <taxon>Neopterygii</taxon>
        <taxon>Teleostei</taxon>
        <taxon>Anguilliformes</taxon>
        <taxon>Synaphobranchidae</taxon>
        <taxon>Synaphobranchus</taxon>
    </lineage>
</organism>
<evidence type="ECO:0000313" key="3">
    <source>
        <dbReference type="Proteomes" id="UP001152622"/>
    </source>
</evidence>